<evidence type="ECO:0000313" key="2">
    <source>
        <dbReference type="Proteomes" id="UP001500751"/>
    </source>
</evidence>
<accession>A0ABN2U8L1</accession>
<dbReference type="RefSeq" id="WP_344666568.1">
    <property type="nucleotide sequence ID" value="NZ_BAAAQN010000017.1"/>
</dbReference>
<protein>
    <recommendedName>
        <fullName evidence="3">Glycosyltransferase</fullName>
    </recommendedName>
</protein>
<name>A0ABN2U8L1_9ACTN</name>
<dbReference type="Gene3D" id="3.40.50.2000">
    <property type="entry name" value="Glycogen Phosphorylase B"/>
    <property type="match status" value="2"/>
</dbReference>
<evidence type="ECO:0008006" key="3">
    <source>
        <dbReference type="Google" id="ProtNLM"/>
    </source>
</evidence>
<sequence length="339" mass="37243">MLVGVCDFPGPYDFPLAGYGGIERWLWATALGGRLAGADVHLLGPRWRREVGDDWTIRPIRLEDVEPGSLEAKELRAAGYDLLIVGHEYPSHHDWRRTWDFLDCEVATFQHAPSFVHRDDAFDGERSRLYCYSPEMVERYAEHQPVLELAVHLGLDEDDGEPIDGEDLIWVGRLDADKAPHLAAMAAGLLGRRIRFFGPVFDSAYMETYSDLFAAPHVELVGEVGGAVKGAAFREGAVCVYTYGRHYVEAGVATLGESLRAGTPVAALAWRSGTCADAALCDGAGTTAVVTPQTDDKQAAHELAAAIERAATLRATDVRTVGRQLFDPQRHFQRLATRP</sequence>
<reference evidence="1 2" key="1">
    <citation type="journal article" date="2019" name="Int. J. Syst. Evol. Microbiol.">
        <title>The Global Catalogue of Microorganisms (GCM) 10K type strain sequencing project: providing services to taxonomists for standard genome sequencing and annotation.</title>
        <authorList>
            <consortium name="The Broad Institute Genomics Platform"/>
            <consortium name="The Broad Institute Genome Sequencing Center for Infectious Disease"/>
            <person name="Wu L."/>
            <person name="Ma J."/>
        </authorList>
    </citation>
    <scope>NUCLEOTIDE SEQUENCE [LARGE SCALE GENOMIC DNA]</scope>
    <source>
        <strain evidence="1 2">JCM 16014</strain>
    </source>
</reference>
<dbReference type="SUPFAM" id="SSF53756">
    <property type="entry name" value="UDP-Glycosyltransferase/glycogen phosphorylase"/>
    <property type="match status" value="1"/>
</dbReference>
<comment type="caution">
    <text evidence="1">The sequence shown here is derived from an EMBL/GenBank/DDBJ whole genome shotgun (WGS) entry which is preliminary data.</text>
</comment>
<gene>
    <name evidence="1" type="ORF">GCM10009839_33970</name>
</gene>
<dbReference type="EMBL" id="BAAAQN010000017">
    <property type="protein sequence ID" value="GAA2031287.1"/>
    <property type="molecule type" value="Genomic_DNA"/>
</dbReference>
<organism evidence="1 2">
    <name type="scientific">Catenulispora yoronensis</name>
    <dbReference type="NCBI Taxonomy" id="450799"/>
    <lineage>
        <taxon>Bacteria</taxon>
        <taxon>Bacillati</taxon>
        <taxon>Actinomycetota</taxon>
        <taxon>Actinomycetes</taxon>
        <taxon>Catenulisporales</taxon>
        <taxon>Catenulisporaceae</taxon>
        <taxon>Catenulispora</taxon>
    </lineage>
</organism>
<dbReference type="Proteomes" id="UP001500751">
    <property type="component" value="Unassembled WGS sequence"/>
</dbReference>
<evidence type="ECO:0000313" key="1">
    <source>
        <dbReference type="EMBL" id="GAA2031287.1"/>
    </source>
</evidence>
<keyword evidence="2" id="KW-1185">Reference proteome</keyword>
<proteinExistence type="predicted"/>